<dbReference type="GeneID" id="9619850"/>
<evidence type="ECO:0000313" key="1">
    <source>
        <dbReference type="EMBL" id="EFJ48506.1"/>
    </source>
</evidence>
<dbReference type="KEGG" id="vcn:VOLCADRAFT_90797"/>
<evidence type="ECO:0000313" key="2">
    <source>
        <dbReference type="Proteomes" id="UP000001058"/>
    </source>
</evidence>
<accession>D8TV29</accession>
<dbReference type="RefSeq" id="XP_002950305.1">
    <property type="nucleotide sequence ID" value="XM_002950259.1"/>
</dbReference>
<dbReference type="Proteomes" id="UP000001058">
    <property type="component" value="Unassembled WGS sequence"/>
</dbReference>
<organism evidence="2">
    <name type="scientific">Volvox carteri f. nagariensis</name>
    <dbReference type="NCBI Taxonomy" id="3068"/>
    <lineage>
        <taxon>Eukaryota</taxon>
        <taxon>Viridiplantae</taxon>
        <taxon>Chlorophyta</taxon>
        <taxon>core chlorophytes</taxon>
        <taxon>Chlorophyceae</taxon>
        <taxon>CS clade</taxon>
        <taxon>Chlamydomonadales</taxon>
        <taxon>Volvocaceae</taxon>
        <taxon>Volvox</taxon>
    </lineage>
</organism>
<sequence>MHTYNPRCNTGAYGGKNGGVLAFARADHHNKTVDCLSAAQAQTYGAPHLARHPVTSKDFCLRVPYTSPGVTVFGVSDLPPKTFDALRRACSENEQTLDSVA</sequence>
<keyword evidence="2" id="KW-1185">Reference proteome</keyword>
<gene>
    <name evidence="1" type="ORF">VOLCADRAFT_90797</name>
</gene>
<protein>
    <submittedName>
        <fullName evidence="1">Uncharacterized protein</fullName>
    </submittedName>
</protein>
<dbReference type="AlphaFoldDB" id="D8TV29"/>
<proteinExistence type="predicted"/>
<name>D8TV29_VOLCA</name>
<dbReference type="EMBL" id="GL378339">
    <property type="protein sequence ID" value="EFJ48506.1"/>
    <property type="molecule type" value="Genomic_DNA"/>
</dbReference>
<dbReference type="eggNOG" id="ENOG502SUYQ">
    <property type="taxonomic scope" value="Eukaryota"/>
</dbReference>
<reference evidence="1 2" key="1">
    <citation type="journal article" date="2010" name="Science">
        <title>Genomic analysis of organismal complexity in the multicellular green alga Volvox carteri.</title>
        <authorList>
            <person name="Prochnik S.E."/>
            <person name="Umen J."/>
            <person name="Nedelcu A.M."/>
            <person name="Hallmann A."/>
            <person name="Miller S.M."/>
            <person name="Nishii I."/>
            <person name="Ferris P."/>
            <person name="Kuo A."/>
            <person name="Mitros T."/>
            <person name="Fritz-Laylin L.K."/>
            <person name="Hellsten U."/>
            <person name="Chapman J."/>
            <person name="Simakov O."/>
            <person name="Rensing S.A."/>
            <person name="Terry A."/>
            <person name="Pangilinan J."/>
            <person name="Kapitonov V."/>
            <person name="Jurka J."/>
            <person name="Salamov A."/>
            <person name="Shapiro H."/>
            <person name="Schmutz J."/>
            <person name="Grimwood J."/>
            <person name="Lindquist E."/>
            <person name="Lucas S."/>
            <person name="Grigoriev I.V."/>
            <person name="Schmitt R."/>
            <person name="Kirk D."/>
            <person name="Rokhsar D.S."/>
        </authorList>
    </citation>
    <scope>NUCLEOTIDE SEQUENCE [LARGE SCALE GENOMIC DNA]</scope>
    <source>
        <strain evidence="2">f. Nagariensis / Eve</strain>
    </source>
</reference>
<dbReference type="InParanoid" id="D8TV29"/>